<keyword evidence="2" id="KW-1133">Transmembrane helix</keyword>
<dbReference type="EMBL" id="JBHSFP010000019">
    <property type="protein sequence ID" value="MFC4534074.1"/>
    <property type="molecule type" value="Genomic_DNA"/>
</dbReference>
<sequence length="521" mass="56245">MTETSPRRGDAPDDEMNTRAEASRPGGNGAKPPGGHVVHDPGDPEYGPGGRGEGGGDEGAPPPIRAEDIVLPCHHGCACGLHQQVVYGSLVDPHSPEQLDYGEMAELTEASETATRKLDAYHTYLSRQRGTVGQSRDRATGALGEFRTFLHSGAIGRARGDITRAERDLAALPAHDRGEAPQWLKILTVLTIVGVAYFDATFFQQAFLDILKIPLHAPLAERAVGWIAALVLALSLVACGRVIAGPVYRTARAARRTPSPDEPPPRRLMRASYGALLLAFPLAVLSVYGLWALLRGQLAAADATRPVTAPGWSVLLLLMVLALTVIALEVLIYRPYHENLREAERRYRTVTRQGVRLDKKAGEALTAYEHAFRDLRSCHDEVAAVIRAELARPWHTVILPARLRHGAAGQRPPRPLLSGDIATPADSAAQPEPSVRDRGPADAGPHLPDLPFRIFEGVDQPQPGRGPLAETARSIRDLDPGPVRAAYTRLSDRLEKQLAITPAPEPATLALRESASLQEEA</sequence>
<evidence type="ECO:0000256" key="2">
    <source>
        <dbReference type="SAM" id="Phobius"/>
    </source>
</evidence>
<feature type="transmembrane region" description="Helical" evidence="2">
    <location>
        <begin position="183"/>
        <end position="203"/>
    </location>
</feature>
<accession>A0ABV9CM26</accession>
<keyword evidence="2" id="KW-0812">Transmembrane</keyword>
<gene>
    <name evidence="3" type="ORF">ACFO60_25200</name>
</gene>
<feature type="region of interest" description="Disordered" evidence="1">
    <location>
        <begin position="407"/>
        <end position="480"/>
    </location>
</feature>
<feature type="region of interest" description="Disordered" evidence="1">
    <location>
        <begin position="1"/>
        <end position="66"/>
    </location>
</feature>
<feature type="transmembrane region" description="Helical" evidence="2">
    <location>
        <begin position="223"/>
        <end position="248"/>
    </location>
</feature>
<feature type="transmembrane region" description="Helical" evidence="2">
    <location>
        <begin position="314"/>
        <end position="336"/>
    </location>
</feature>
<protein>
    <submittedName>
        <fullName evidence="3">Uncharacterized protein</fullName>
    </submittedName>
</protein>
<name>A0ABV9CM26_9ACTN</name>
<comment type="caution">
    <text evidence="3">The sequence shown here is derived from an EMBL/GenBank/DDBJ whole genome shotgun (WGS) entry which is preliminary data.</text>
</comment>
<feature type="compositionally biased region" description="Basic and acidic residues" evidence="1">
    <location>
        <begin position="1"/>
        <end position="22"/>
    </location>
</feature>
<evidence type="ECO:0000313" key="4">
    <source>
        <dbReference type="Proteomes" id="UP001596004"/>
    </source>
</evidence>
<feature type="transmembrane region" description="Helical" evidence="2">
    <location>
        <begin position="273"/>
        <end position="294"/>
    </location>
</feature>
<dbReference type="Proteomes" id="UP001596004">
    <property type="component" value="Unassembled WGS sequence"/>
</dbReference>
<keyword evidence="4" id="KW-1185">Reference proteome</keyword>
<proteinExistence type="predicted"/>
<evidence type="ECO:0000313" key="3">
    <source>
        <dbReference type="EMBL" id="MFC4534074.1"/>
    </source>
</evidence>
<keyword evidence="2" id="KW-0472">Membrane</keyword>
<dbReference type="RefSeq" id="WP_380844134.1">
    <property type="nucleotide sequence ID" value="NZ_JBHSFP010000019.1"/>
</dbReference>
<evidence type="ECO:0000256" key="1">
    <source>
        <dbReference type="SAM" id="MobiDB-lite"/>
    </source>
</evidence>
<reference evidence="4" key="1">
    <citation type="journal article" date="2019" name="Int. J. Syst. Evol. Microbiol.">
        <title>The Global Catalogue of Microorganisms (GCM) 10K type strain sequencing project: providing services to taxonomists for standard genome sequencing and annotation.</title>
        <authorList>
            <consortium name="The Broad Institute Genomics Platform"/>
            <consortium name="The Broad Institute Genome Sequencing Center for Infectious Disease"/>
            <person name="Wu L."/>
            <person name="Ma J."/>
        </authorList>
    </citation>
    <scope>NUCLEOTIDE SEQUENCE [LARGE SCALE GENOMIC DNA]</scope>
    <source>
        <strain evidence="4">CGMCC 4.7132</strain>
    </source>
</reference>
<organism evidence="3 4">
    <name type="scientific">Sphaerisporangium dianthi</name>
    <dbReference type="NCBI Taxonomy" id="1436120"/>
    <lineage>
        <taxon>Bacteria</taxon>
        <taxon>Bacillati</taxon>
        <taxon>Actinomycetota</taxon>
        <taxon>Actinomycetes</taxon>
        <taxon>Streptosporangiales</taxon>
        <taxon>Streptosporangiaceae</taxon>
        <taxon>Sphaerisporangium</taxon>
    </lineage>
</organism>